<organism evidence="1 2">
    <name type="scientific">Marixanthomonas ophiurae</name>
    <dbReference type="NCBI Taxonomy" id="387659"/>
    <lineage>
        <taxon>Bacteria</taxon>
        <taxon>Pseudomonadati</taxon>
        <taxon>Bacteroidota</taxon>
        <taxon>Flavobacteriia</taxon>
        <taxon>Flavobacteriales</taxon>
        <taxon>Flavobacteriaceae</taxon>
        <taxon>Marixanthomonas</taxon>
    </lineage>
</organism>
<accession>A0A3E1Q6B7</accession>
<dbReference type="OrthoDB" id="1347825at2"/>
<keyword evidence="2" id="KW-1185">Reference proteome</keyword>
<proteinExistence type="predicted"/>
<evidence type="ECO:0000313" key="2">
    <source>
        <dbReference type="Proteomes" id="UP000261082"/>
    </source>
</evidence>
<reference evidence="1 2" key="1">
    <citation type="journal article" date="2007" name="Int. J. Syst. Evol. Microbiol.">
        <title>Marixanthomonas ophiurae gen. nov., sp. nov., a marine bacterium of the family Flavobacteriaceae isolated from a deep-sea brittle star.</title>
        <authorList>
            <person name="Romanenko L.A."/>
            <person name="Uchino M."/>
            <person name="Frolova G.M."/>
            <person name="Mikhailov V.V."/>
        </authorList>
    </citation>
    <scope>NUCLEOTIDE SEQUENCE [LARGE SCALE GENOMIC DNA]</scope>
    <source>
        <strain evidence="1 2">KMM 3046</strain>
    </source>
</reference>
<comment type="caution">
    <text evidence="1">The sequence shown here is derived from an EMBL/GenBank/DDBJ whole genome shotgun (WGS) entry which is preliminary data.</text>
</comment>
<gene>
    <name evidence="1" type="ORF">DZ858_10485</name>
</gene>
<evidence type="ECO:0000313" key="1">
    <source>
        <dbReference type="EMBL" id="RFN57671.1"/>
    </source>
</evidence>
<dbReference type="AlphaFoldDB" id="A0A3E1Q6B7"/>
<dbReference type="Proteomes" id="UP000261082">
    <property type="component" value="Unassembled WGS sequence"/>
</dbReference>
<name>A0A3E1Q6B7_9FLAO</name>
<sequence length="210" mass="25018">MRKIIFLILILQSSLTYSQIQQYFFVDDAEVVEYLYVKICIGENGETTSVTEIPERTTYKNKEVIQQIIDYRKEIDFLKGSKYSNKCFDYPFTIVNSKYQSMEMLNTDCVADFGKGKYRYINPEYQDVKIKRRKRKQIEKTKDSKSVYEIEWISPCNYVLTYLRVSKPEYEYLIGQKIDVKIIDVLENGNYVYYSNLSDRTYGFGEMKKL</sequence>
<protein>
    <submittedName>
        <fullName evidence="1">Uncharacterized protein</fullName>
    </submittedName>
</protein>
<dbReference type="RefSeq" id="WP_117159619.1">
    <property type="nucleotide sequence ID" value="NZ_QVID01000002.1"/>
</dbReference>
<dbReference type="EMBL" id="QVID01000002">
    <property type="protein sequence ID" value="RFN57671.1"/>
    <property type="molecule type" value="Genomic_DNA"/>
</dbReference>